<sequence length="167" mass="18244">MLDYVLRNCTLFVDGIGLHGAVTTITLPKLTEKVEEHRGGGMDGPIDMALGLEKLEAGLEIADYDPRVLGLWGLAPGVVKPFTARGHLVGEDGEDRSAEINMRGRLREADPGDWKPGERALLKGMISLRYYKLTIGDELIHEIDLLAGIRTINGTDQLVAMRRALGL</sequence>
<accession>A0A7S8C720</accession>
<dbReference type="RefSeq" id="WP_213161898.1">
    <property type="nucleotide sequence ID" value="NZ_CP058214.1"/>
</dbReference>
<organism evidence="1 2">
    <name type="scientific">Kaustia mangrovi</name>
    <dbReference type="NCBI Taxonomy" id="2593653"/>
    <lineage>
        <taxon>Bacteria</taxon>
        <taxon>Pseudomonadati</taxon>
        <taxon>Pseudomonadota</taxon>
        <taxon>Alphaproteobacteria</taxon>
        <taxon>Hyphomicrobiales</taxon>
        <taxon>Parvibaculaceae</taxon>
        <taxon>Kaustia</taxon>
    </lineage>
</organism>
<keyword evidence="2" id="KW-1185">Reference proteome</keyword>
<proteinExistence type="predicted"/>
<dbReference type="Proteomes" id="UP000593594">
    <property type="component" value="Chromosome"/>
</dbReference>
<dbReference type="EMBL" id="CP058214">
    <property type="protein sequence ID" value="QPC44526.1"/>
    <property type="molecule type" value="Genomic_DNA"/>
</dbReference>
<protein>
    <submittedName>
        <fullName evidence="1">Phage major tail tube protein</fullName>
    </submittedName>
</protein>
<evidence type="ECO:0000313" key="1">
    <source>
        <dbReference type="EMBL" id="QPC44526.1"/>
    </source>
</evidence>
<dbReference type="NCBIfam" id="TIGR01611">
    <property type="entry name" value="tail_tube"/>
    <property type="match status" value="1"/>
</dbReference>
<reference evidence="1 2" key="1">
    <citation type="submission" date="2020-06" db="EMBL/GenBank/DDBJ databases">
        <title>Genome sequence of 2 isolates from Red Sea Mangroves.</title>
        <authorList>
            <person name="Sefrji F."/>
            <person name="Michoud G."/>
            <person name="Merlino G."/>
            <person name="Daffonchio D."/>
        </authorList>
    </citation>
    <scope>NUCLEOTIDE SEQUENCE [LARGE SCALE GENOMIC DNA]</scope>
    <source>
        <strain evidence="1 2">R1DC25</strain>
    </source>
</reference>
<dbReference type="InterPro" id="IPR006498">
    <property type="entry name" value="Tail_tube"/>
</dbReference>
<gene>
    <name evidence="1" type="ORF">HW532_18580</name>
</gene>
<dbReference type="KEGG" id="kmn:HW532_18580"/>
<name>A0A7S8C720_9HYPH</name>
<dbReference type="Pfam" id="PF04985">
    <property type="entry name" value="Phage_tube"/>
    <property type="match status" value="1"/>
</dbReference>
<evidence type="ECO:0000313" key="2">
    <source>
        <dbReference type="Proteomes" id="UP000593594"/>
    </source>
</evidence>
<dbReference type="AlphaFoldDB" id="A0A7S8C720"/>